<accession>A0A1M5ALS8</accession>
<dbReference type="EMBL" id="FQUR01000024">
    <property type="protein sequence ID" value="SHF31116.1"/>
    <property type="molecule type" value="Genomic_DNA"/>
</dbReference>
<feature type="domain" description="Core-binding (CB)" evidence="8">
    <location>
        <begin position="61"/>
        <end position="144"/>
    </location>
</feature>
<evidence type="ECO:0000313" key="10">
    <source>
        <dbReference type="Proteomes" id="UP000184127"/>
    </source>
</evidence>
<protein>
    <submittedName>
        <fullName evidence="9">Site-specific recombinase XerD</fullName>
    </submittedName>
</protein>
<dbReference type="InterPro" id="IPR010998">
    <property type="entry name" value="Integrase_recombinase_N"/>
</dbReference>
<dbReference type="PANTHER" id="PTHR30349:SF91">
    <property type="entry name" value="INTA PROTEIN"/>
    <property type="match status" value="1"/>
</dbReference>
<evidence type="ECO:0000256" key="4">
    <source>
        <dbReference type="ARBA" id="ARBA00023125"/>
    </source>
</evidence>
<dbReference type="RefSeq" id="WP_072969528.1">
    <property type="nucleotide sequence ID" value="NZ_FQUR01000024.1"/>
</dbReference>
<dbReference type="InterPro" id="IPR028259">
    <property type="entry name" value="AP2-like_int_N"/>
</dbReference>
<dbReference type="CDD" id="cd01189">
    <property type="entry name" value="INT_ICEBs1_C_like"/>
    <property type="match status" value="1"/>
</dbReference>
<keyword evidence="3" id="KW-0229">DNA integration</keyword>
<evidence type="ECO:0000256" key="3">
    <source>
        <dbReference type="ARBA" id="ARBA00022908"/>
    </source>
</evidence>
<feature type="domain" description="Tyr recombinase" evidence="7">
    <location>
        <begin position="157"/>
        <end position="365"/>
    </location>
</feature>
<dbReference type="GO" id="GO:0003677">
    <property type="term" value="F:DNA binding"/>
    <property type="evidence" value="ECO:0007669"/>
    <property type="project" value="UniProtKB-UniRule"/>
</dbReference>
<keyword evidence="5" id="KW-0233">DNA recombination</keyword>
<reference evidence="10" key="1">
    <citation type="submission" date="2016-11" db="EMBL/GenBank/DDBJ databases">
        <authorList>
            <person name="Varghese N."/>
            <person name="Submissions S."/>
        </authorList>
    </citation>
    <scope>NUCLEOTIDE SEQUENCE [LARGE SCALE GENOMIC DNA]</scope>
    <source>
        <strain evidence="10">DSM 18761</strain>
    </source>
</reference>
<dbReference type="Gene3D" id="1.10.443.10">
    <property type="entry name" value="Intergrase catalytic core"/>
    <property type="match status" value="1"/>
</dbReference>
<dbReference type="InterPro" id="IPR050090">
    <property type="entry name" value="Tyrosine_recombinase_XerCD"/>
</dbReference>
<dbReference type="InterPro" id="IPR013762">
    <property type="entry name" value="Integrase-like_cat_sf"/>
</dbReference>
<comment type="similarity">
    <text evidence="2">Belongs to the 'phage' integrase family.</text>
</comment>
<evidence type="ECO:0000256" key="1">
    <source>
        <dbReference type="ARBA" id="ARBA00003283"/>
    </source>
</evidence>
<dbReference type="PROSITE" id="PS51900">
    <property type="entry name" value="CB"/>
    <property type="match status" value="1"/>
</dbReference>
<dbReference type="Gene3D" id="1.10.150.130">
    <property type="match status" value="1"/>
</dbReference>
<dbReference type="Pfam" id="PF14657">
    <property type="entry name" value="Arm-DNA-bind_4"/>
    <property type="match status" value="1"/>
</dbReference>
<keyword evidence="10" id="KW-1185">Reference proteome</keyword>
<dbReference type="InterPro" id="IPR004107">
    <property type="entry name" value="Integrase_SAM-like_N"/>
</dbReference>
<dbReference type="Pfam" id="PF14659">
    <property type="entry name" value="Phage_int_SAM_3"/>
    <property type="match status" value="1"/>
</dbReference>
<evidence type="ECO:0000259" key="8">
    <source>
        <dbReference type="PROSITE" id="PS51900"/>
    </source>
</evidence>
<dbReference type="InterPro" id="IPR011010">
    <property type="entry name" value="DNA_brk_join_enz"/>
</dbReference>
<dbReference type="Proteomes" id="UP000184127">
    <property type="component" value="Unassembled WGS sequence"/>
</dbReference>
<comment type="function">
    <text evidence="1">Site-specific tyrosine recombinase, which acts by catalyzing the cutting and rejoining of the recombining DNA molecules.</text>
</comment>
<dbReference type="GO" id="GO:0015074">
    <property type="term" value="P:DNA integration"/>
    <property type="evidence" value="ECO:0007669"/>
    <property type="project" value="UniProtKB-KW"/>
</dbReference>
<keyword evidence="4 6" id="KW-0238">DNA-binding</keyword>
<dbReference type="InterPro" id="IPR002104">
    <property type="entry name" value="Integrase_catalytic"/>
</dbReference>
<dbReference type="PROSITE" id="PS51898">
    <property type="entry name" value="TYR_RECOMBINASE"/>
    <property type="match status" value="1"/>
</dbReference>
<evidence type="ECO:0000256" key="2">
    <source>
        <dbReference type="ARBA" id="ARBA00008857"/>
    </source>
</evidence>
<dbReference type="SUPFAM" id="SSF56349">
    <property type="entry name" value="DNA breaking-rejoining enzymes"/>
    <property type="match status" value="1"/>
</dbReference>
<evidence type="ECO:0000313" key="9">
    <source>
        <dbReference type="EMBL" id="SHF31116.1"/>
    </source>
</evidence>
<name>A0A1M5ALS8_9THEO</name>
<dbReference type="Pfam" id="PF00589">
    <property type="entry name" value="Phage_integrase"/>
    <property type="match status" value="1"/>
</dbReference>
<evidence type="ECO:0000259" key="7">
    <source>
        <dbReference type="PROSITE" id="PS51898"/>
    </source>
</evidence>
<dbReference type="AlphaFoldDB" id="A0A1M5ALS8"/>
<proteinExistence type="inferred from homology"/>
<sequence length="376" mass="44058">MRGHITKRGSKWSIVVDVGRDENGKRKQKRFSGFKTKKEAEKALQEILYKLEKGELFLSKLTLGEFLDEWYKEHCLPKLAPKTLKSYRELIDLYFKPHLGSIELASLKPLEIQKYYNKLKELGLSNTTINYHHRVLKSALNRAVKWQYISRNPCDYVEPPSKDKKEMLVWSNADAYKAEEIFKDSPIYIHLILALYEGLRIGEICGLKWEDIDFEKGEMTIRRQAQIVKGELIFREPKTETSVRRIPLIEKVIKALKEEKKKQIENKLMLGDKYIKEYEGYVSVWEDGRFKDPGYVSKKFHKVLLQNPELPMIRFHDLRHSCASLLVQAGVPMKIISKILGHSQIGITMDFYANITIEAEKEAFKKFEDFLNKKPR</sequence>
<dbReference type="InterPro" id="IPR044068">
    <property type="entry name" value="CB"/>
</dbReference>
<evidence type="ECO:0000256" key="5">
    <source>
        <dbReference type="ARBA" id="ARBA00023172"/>
    </source>
</evidence>
<dbReference type="GO" id="GO:0006310">
    <property type="term" value="P:DNA recombination"/>
    <property type="evidence" value="ECO:0007669"/>
    <property type="project" value="UniProtKB-KW"/>
</dbReference>
<evidence type="ECO:0000256" key="6">
    <source>
        <dbReference type="PROSITE-ProRule" id="PRU01248"/>
    </source>
</evidence>
<organism evidence="9 10">
    <name type="scientific">Thermoanaerobacter uzonensis DSM 18761</name>
    <dbReference type="NCBI Taxonomy" id="1123369"/>
    <lineage>
        <taxon>Bacteria</taxon>
        <taxon>Bacillati</taxon>
        <taxon>Bacillota</taxon>
        <taxon>Clostridia</taxon>
        <taxon>Thermoanaerobacterales</taxon>
        <taxon>Thermoanaerobacteraceae</taxon>
        <taxon>Thermoanaerobacter</taxon>
    </lineage>
</organism>
<dbReference type="PANTHER" id="PTHR30349">
    <property type="entry name" value="PHAGE INTEGRASE-RELATED"/>
    <property type="match status" value="1"/>
</dbReference>
<gene>
    <name evidence="9" type="ORF">SAMN02745195_02342</name>
</gene>